<name>A0ABX0RN35_9GAMM</name>
<sequence>MKRLFISTGFYSTLIASVVAEMSEEIYEDHLLITMDRQSSNSNVLWAHRLHSWKTVETIDHTDYYIERINYRHSIDWFDEVYSPFPEMILVITEAFPSKKYSFYEEGLTSYLQFLEGSYDENFKFYCLHPHVFNDLDSLISLPISIPKTREKLRSLDRCYRVPLIENNNNIIVIGQGGFPDENKNSLIRGEYVKFIKEQSRLGFNIILLGHTRLPADKKLIDELENSVETNFTYIEHAAPISDLFILKNIQKIRVIAGVYSTLLVNSETVCGIPAVVFDSGYLSERQVKLRAVQSLLMS</sequence>
<protein>
    <recommendedName>
        <fullName evidence="3">Glycosyltransferase</fullName>
    </recommendedName>
</protein>
<keyword evidence="2" id="KW-1185">Reference proteome</keyword>
<dbReference type="RefSeq" id="WP_166932075.1">
    <property type="nucleotide sequence ID" value="NZ_VWXC01000002.1"/>
</dbReference>
<evidence type="ECO:0008006" key="3">
    <source>
        <dbReference type="Google" id="ProtNLM"/>
    </source>
</evidence>
<accession>A0ABX0RN35</accession>
<reference evidence="1 2" key="1">
    <citation type="journal article" date="2019" name="bioRxiv">
        <title>Bacteria contribute to plant secondary compound degradation in a generalist herbivore system.</title>
        <authorList>
            <person name="Francoeur C.B."/>
            <person name="Khadempour L."/>
            <person name="Moreira-Soto R.D."/>
            <person name="Gotting K."/>
            <person name="Book A.J."/>
            <person name="Pinto-Tomas A.A."/>
            <person name="Keefover-Ring K."/>
            <person name="Currie C.R."/>
        </authorList>
    </citation>
    <scope>NUCLEOTIDE SEQUENCE [LARGE SCALE GENOMIC DNA]</scope>
    <source>
        <strain evidence="1">Al-1710</strain>
    </source>
</reference>
<organism evidence="1 2">
    <name type="scientific">Candidatus Pantoea communis</name>
    <dbReference type="NCBI Taxonomy" id="2608354"/>
    <lineage>
        <taxon>Bacteria</taxon>
        <taxon>Pseudomonadati</taxon>
        <taxon>Pseudomonadota</taxon>
        <taxon>Gammaproteobacteria</taxon>
        <taxon>Enterobacterales</taxon>
        <taxon>Erwiniaceae</taxon>
        <taxon>Pantoea</taxon>
    </lineage>
</organism>
<dbReference type="EMBL" id="VWXC01000002">
    <property type="protein sequence ID" value="NIG17883.1"/>
    <property type="molecule type" value="Genomic_DNA"/>
</dbReference>
<comment type="caution">
    <text evidence="1">The sequence shown here is derived from an EMBL/GenBank/DDBJ whole genome shotgun (WGS) entry which is preliminary data.</text>
</comment>
<evidence type="ECO:0000313" key="1">
    <source>
        <dbReference type="EMBL" id="NIG17883.1"/>
    </source>
</evidence>
<proteinExistence type="predicted"/>
<dbReference type="Proteomes" id="UP001515780">
    <property type="component" value="Unassembled WGS sequence"/>
</dbReference>
<evidence type="ECO:0000313" key="2">
    <source>
        <dbReference type="Proteomes" id="UP001515780"/>
    </source>
</evidence>
<gene>
    <name evidence="1" type="ORF">F3J37_04225</name>
</gene>